<evidence type="ECO:0000313" key="1">
    <source>
        <dbReference type="EMBL" id="KLE01205.1"/>
    </source>
</evidence>
<dbReference type="EMBL" id="JAIQ01000071">
    <property type="protein sequence ID" value="KLE01205.1"/>
    <property type="molecule type" value="Genomic_DNA"/>
</dbReference>
<name>A0A0G9K602_9BACT</name>
<gene>
    <name evidence="1" type="ORF">AA20_04080</name>
</gene>
<comment type="caution">
    <text evidence="1">The sequence shown here is derived from an EMBL/GenBank/DDBJ whole genome shotgun (WGS) entry which is preliminary data.</text>
</comment>
<organism evidence="1 2">
    <name type="scientific">Aliarcobacter butzleri L348</name>
    <dbReference type="NCBI Taxonomy" id="1447256"/>
    <lineage>
        <taxon>Bacteria</taxon>
        <taxon>Pseudomonadati</taxon>
        <taxon>Campylobacterota</taxon>
        <taxon>Epsilonproteobacteria</taxon>
        <taxon>Campylobacterales</taxon>
        <taxon>Arcobacteraceae</taxon>
        <taxon>Aliarcobacter</taxon>
    </lineage>
</organism>
<reference evidence="1 2" key="1">
    <citation type="submission" date="2014-01" db="EMBL/GenBank/DDBJ databases">
        <title>Development of a Comparative Genomic Fingerprinting Assay for High Resolution Genotyping of Arcobacter butzleri.</title>
        <authorList>
            <person name="Webb A.L."/>
            <person name="Inglis G.D."/>
            <person name="Kruczkiewicz P."/>
            <person name="Selinger L.B."/>
            <person name="Taboada E.N."/>
        </authorList>
    </citation>
    <scope>NUCLEOTIDE SEQUENCE [LARGE SCALE GENOMIC DNA]</scope>
    <source>
        <strain evidence="1 2">L348</strain>
    </source>
</reference>
<evidence type="ECO:0000313" key="2">
    <source>
        <dbReference type="Proteomes" id="UP000035514"/>
    </source>
</evidence>
<sequence length="110" mass="12812">MSFNPHKKSIVFELLERIEALEIKLNSLENVNTKRYYSLDEFSELTGYSKHTIYKKLGLLEKDKHYFKPNGGKLIFDDSAVDFLIKGVNQNGKSLHETRQPIYLGDFLNK</sequence>
<proteinExistence type="predicted"/>
<accession>A0A0G9K602</accession>
<protein>
    <recommendedName>
        <fullName evidence="3">Helix-turn-helix domain-containing protein</fullName>
    </recommendedName>
</protein>
<dbReference type="AlphaFoldDB" id="A0A0G9K602"/>
<dbReference type="RefSeq" id="WP_046996436.1">
    <property type="nucleotide sequence ID" value="NZ_JAIQ01000071.1"/>
</dbReference>
<dbReference type="Proteomes" id="UP000035514">
    <property type="component" value="Unassembled WGS sequence"/>
</dbReference>
<evidence type="ECO:0008006" key="3">
    <source>
        <dbReference type="Google" id="ProtNLM"/>
    </source>
</evidence>